<dbReference type="InterPro" id="IPR020846">
    <property type="entry name" value="MFS_dom"/>
</dbReference>
<evidence type="ECO:0000256" key="1">
    <source>
        <dbReference type="ARBA" id="ARBA00004141"/>
    </source>
</evidence>
<dbReference type="PROSITE" id="PS50850">
    <property type="entry name" value="MFS"/>
    <property type="match status" value="1"/>
</dbReference>
<feature type="compositionally biased region" description="Basic and acidic residues" evidence="5">
    <location>
        <begin position="335"/>
        <end position="348"/>
    </location>
</feature>
<keyword evidence="4 6" id="KW-0472">Membrane</keyword>
<dbReference type="GO" id="GO:0022857">
    <property type="term" value="F:transmembrane transporter activity"/>
    <property type="evidence" value="ECO:0007669"/>
    <property type="project" value="InterPro"/>
</dbReference>
<evidence type="ECO:0000259" key="7">
    <source>
        <dbReference type="PROSITE" id="PS50850"/>
    </source>
</evidence>
<comment type="caution">
    <text evidence="8">The sequence shown here is derived from an EMBL/GenBank/DDBJ whole genome shotgun (WGS) entry which is preliminary data.</text>
</comment>
<dbReference type="Proteomes" id="UP000237438">
    <property type="component" value="Unassembled WGS sequence"/>
</dbReference>
<feature type="transmembrane region" description="Helical" evidence="6">
    <location>
        <begin position="97"/>
        <end position="116"/>
    </location>
</feature>
<organism evidence="8 9">
    <name type="scientific">Erysiphe pulchra</name>
    <dbReference type="NCBI Taxonomy" id="225359"/>
    <lineage>
        <taxon>Eukaryota</taxon>
        <taxon>Fungi</taxon>
        <taxon>Dikarya</taxon>
        <taxon>Ascomycota</taxon>
        <taxon>Pezizomycotina</taxon>
        <taxon>Leotiomycetes</taxon>
        <taxon>Erysiphales</taxon>
        <taxon>Erysiphaceae</taxon>
        <taxon>Erysiphe</taxon>
    </lineage>
</organism>
<keyword evidence="9" id="KW-1185">Reference proteome</keyword>
<feature type="transmembrane region" description="Helical" evidence="6">
    <location>
        <begin position="186"/>
        <end position="204"/>
    </location>
</feature>
<dbReference type="InterPro" id="IPR036259">
    <property type="entry name" value="MFS_trans_sf"/>
</dbReference>
<evidence type="ECO:0000256" key="3">
    <source>
        <dbReference type="ARBA" id="ARBA00022989"/>
    </source>
</evidence>
<sequence length="357" mass="38021">MNSNASSDGSGEKPDLEVADQATSLSRGKIAIVFLTCSAVDFAALFDQNTLAVALPIISSSLGASSQLSSIAAAYFITATSFQLLYGRLSDIWSRKLILIAGIAIFFLGSLGASLAKSVTEIIAFRALTGIGGGGLVTLVQIIVGDVVSLRERGRWQGILESLIFGYMLWCIGLGLHSSLRPSTGLAVQLVYGFLLGFGAGHTFQPSLIAMQAAVSKDNMAVITGVRSFIRDLGGTFGLAIAGSIISHSLREVLSKATLYNQEILSSQQINEILKGPIDSGILEKTDTIRSLVLSGYFAGFRRVFYFSTALAIVTIVATVFFIPQVELSVEEKEELDKARNSSDDLRKSNNSISESI</sequence>
<evidence type="ECO:0000256" key="2">
    <source>
        <dbReference type="ARBA" id="ARBA00022692"/>
    </source>
</evidence>
<dbReference type="OrthoDB" id="6770063at2759"/>
<keyword evidence="3 6" id="KW-1133">Transmembrane helix</keyword>
<dbReference type="STRING" id="225359.A0A2S4PUX3"/>
<feature type="transmembrane region" description="Helical" evidence="6">
    <location>
        <begin position="160"/>
        <end position="180"/>
    </location>
</feature>
<evidence type="ECO:0000256" key="5">
    <source>
        <dbReference type="SAM" id="MobiDB-lite"/>
    </source>
</evidence>
<dbReference type="AlphaFoldDB" id="A0A2S4PUX3"/>
<dbReference type="GO" id="GO:0005886">
    <property type="term" value="C:plasma membrane"/>
    <property type="evidence" value="ECO:0007669"/>
    <property type="project" value="TreeGrafter"/>
</dbReference>
<evidence type="ECO:0000313" key="8">
    <source>
        <dbReference type="EMBL" id="POS85820.1"/>
    </source>
</evidence>
<name>A0A2S4PUX3_9PEZI</name>
<dbReference type="PANTHER" id="PTHR23501:SF189">
    <property type="entry name" value="DRUG TRANSPORTER, PUTATIVE (AFU_ORTHOLOGUE AFUA_4G03920)-RELATED"/>
    <property type="match status" value="1"/>
</dbReference>
<evidence type="ECO:0000256" key="6">
    <source>
        <dbReference type="SAM" id="Phobius"/>
    </source>
</evidence>
<protein>
    <recommendedName>
        <fullName evidence="7">Major facilitator superfamily (MFS) profile domain-containing protein</fullName>
    </recommendedName>
</protein>
<evidence type="ECO:0000313" key="9">
    <source>
        <dbReference type="Proteomes" id="UP000237438"/>
    </source>
</evidence>
<feature type="transmembrane region" description="Helical" evidence="6">
    <location>
        <begin position="304"/>
        <end position="323"/>
    </location>
</feature>
<dbReference type="Pfam" id="PF07690">
    <property type="entry name" value="MFS_1"/>
    <property type="match status" value="1"/>
</dbReference>
<gene>
    <name evidence="8" type="ORF">EPUL_003722</name>
</gene>
<feature type="domain" description="Major facilitator superfamily (MFS) profile" evidence="7">
    <location>
        <begin position="33"/>
        <end position="357"/>
    </location>
</feature>
<dbReference type="Gene3D" id="1.20.1720.10">
    <property type="entry name" value="Multidrug resistance protein D"/>
    <property type="match status" value="1"/>
</dbReference>
<dbReference type="PANTHER" id="PTHR23501">
    <property type="entry name" value="MAJOR FACILITATOR SUPERFAMILY"/>
    <property type="match status" value="1"/>
</dbReference>
<comment type="subcellular location">
    <subcellularLocation>
        <location evidence="1">Membrane</location>
        <topology evidence="1">Multi-pass membrane protein</topology>
    </subcellularLocation>
</comment>
<dbReference type="EMBL" id="PEDP01000491">
    <property type="protein sequence ID" value="POS85820.1"/>
    <property type="molecule type" value="Genomic_DNA"/>
</dbReference>
<feature type="transmembrane region" description="Helical" evidence="6">
    <location>
        <begin position="66"/>
        <end position="85"/>
    </location>
</feature>
<dbReference type="Gene3D" id="1.20.1250.20">
    <property type="entry name" value="MFS general substrate transporter like domains"/>
    <property type="match status" value="1"/>
</dbReference>
<proteinExistence type="predicted"/>
<keyword evidence="2 6" id="KW-0812">Transmembrane</keyword>
<accession>A0A2S4PUX3</accession>
<dbReference type="InterPro" id="IPR011701">
    <property type="entry name" value="MFS"/>
</dbReference>
<feature type="region of interest" description="Disordered" evidence="5">
    <location>
        <begin position="334"/>
        <end position="357"/>
    </location>
</feature>
<evidence type="ECO:0000256" key="4">
    <source>
        <dbReference type="ARBA" id="ARBA00023136"/>
    </source>
</evidence>
<reference evidence="8 9" key="1">
    <citation type="submission" date="2017-10" db="EMBL/GenBank/DDBJ databases">
        <title>Development of genomic resources for the powdery mildew, Erysiphe pulchra.</title>
        <authorList>
            <person name="Wadl P.A."/>
            <person name="Mack B.M."/>
            <person name="Moore G."/>
            <person name="Beltz S.B."/>
        </authorList>
    </citation>
    <scope>NUCLEOTIDE SEQUENCE [LARGE SCALE GENOMIC DNA]</scope>
    <source>
        <strain evidence="8">Cflorida</strain>
    </source>
</reference>
<feature type="transmembrane region" description="Helical" evidence="6">
    <location>
        <begin position="122"/>
        <end position="148"/>
    </location>
</feature>
<dbReference type="SUPFAM" id="SSF103473">
    <property type="entry name" value="MFS general substrate transporter"/>
    <property type="match status" value="2"/>
</dbReference>